<dbReference type="InterPro" id="IPR002502">
    <property type="entry name" value="Amidase_domain"/>
</dbReference>
<dbReference type="PANTHER" id="PTHR11022:SF41">
    <property type="entry name" value="PEPTIDOGLYCAN-RECOGNITION PROTEIN LC-RELATED"/>
    <property type="match status" value="1"/>
</dbReference>
<reference evidence="6" key="1">
    <citation type="submission" date="2018-11" db="EMBL/GenBank/DDBJ databases">
        <authorList>
            <person name="Alioto T."/>
            <person name="Alioto T."/>
        </authorList>
    </citation>
    <scope>NUCLEOTIDE SEQUENCE</scope>
</reference>
<gene>
    <name evidence="6" type="ORF">MGAL_10B092378</name>
</gene>
<dbReference type="InterPro" id="IPR015510">
    <property type="entry name" value="PGRP"/>
</dbReference>
<dbReference type="GO" id="GO:0009253">
    <property type="term" value="P:peptidoglycan catabolic process"/>
    <property type="evidence" value="ECO:0007669"/>
    <property type="project" value="InterPro"/>
</dbReference>
<dbReference type="GO" id="GO:0002376">
    <property type="term" value="P:immune system process"/>
    <property type="evidence" value="ECO:0007669"/>
    <property type="project" value="UniProtKB-KW"/>
</dbReference>
<feature type="domain" description="Peptidoglycan recognition protein family" evidence="5">
    <location>
        <begin position="341"/>
        <end position="483"/>
    </location>
</feature>
<dbReference type="EMBL" id="UYJE01010034">
    <property type="protein sequence ID" value="VDI79106.1"/>
    <property type="molecule type" value="Genomic_DNA"/>
</dbReference>
<evidence type="ECO:0000313" key="6">
    <source>
        <dbReference type="EMBL" id="VDI79106.1"/>
    </source>
</evidence>
<dbReference type="InterPro" id="IPR027897">
    <property type="entry name" value="DUF4559"/>
</dbReference>
<dbReference type="PANTHER" id="PTHR11022">
    <property type="entry name" value="PEPTIDOGLYCAN RECOGNITION PROTEIN"/>
    <property type="match status" value="1"/>
</dbReference>
<feature type="domain" description="N-acetylmuramoyl-L-alanine amidase" evidence="4">
    <location>
        <begin position="352"/>
        <end position="489"/>
    </location>
</feature>
<keyword evidence="7" id="KW-1185">Reference proteome</keyword>
<dbReference type="SUPFAM" id="SSF55846">
    <property type="entry name" value="N-acetylmuramoyl-L-alanine amidase-like"/>
    <property type="match status" value="1"/>
</dbReference>
<sequence length="511" mass="59241">MAQMQFDDIKKQNMMSVLFSLEYVVDGISKFTEDEFKLHHIRLVTMLNHMNLPPCTGTVSCSILLKKDLRNWCETCLKWRTNILSSHNRSWINPDWSKINSSEWPTDSKEVEKCYNPNWCSSMKGTSPNPNDISVLVGKLMNCTDINALFQNYRVGPERINEIRNKVFHNLRDVKTDEKEQYCQDMLDFLKTPCVWSYKEAKDAYVKIQIFKEKKYIDIIKDNIIEEQEINKMEKRISSHGLSCHNISIAMVVSVLVLVLAILIPVVYLGFQELAKTQYHIYFVTYMEKILLGNRFEETIRSTPSMNRVKKSPINYYVSNCLGPGLSTFCSQDEVIACDNTSLVTRNKWAARPPRKIELQSIPVMNVFIHNTAGHHCEQQTECAQTARAIQNFHMDGNNWDDIAYNFMIGEDGRVYEGRGWDKVGAHTLGWNKNSIAFAFFGNFNDRKPKPIALEALQNIISCGMKDGKISPHYTLYGHRDKRPTDSPGHHLYAEIRYFKHFHNKPEKHKQ</sequence>
<feature type="transmembrane region" description="Helical" evidence="3">
    <location>
        <begin position="247"/>
        <end position="271"/>
    </location>
</feature>
<dbReference type="Proteomes" id="UP000596742">
    <property type="component" value="Unassembled WGS sequence"/>
</dbReference>
<organism evidence="6 7">
    <name type="scientific">Mytilus galloprovincialis</name>
    <name type="common">Mediterranean mussel</name>
    <dbReference type="NCBI Taxonomy" id="29158"/>
    <lineage>
        <taxon>Eukaryota</taxon>
        <taxon>Metazoa</taxon>
        <taxon>Spiralia</taxon>
        <taxon>Lophotrochozoa</taxon>
        <taxon>Mollusca</taxon>
        <taxon>Bivalvia</taxon>
        <taxon>Autobranchia</taxon>
        <taxon>Pteriomorphia</taxon>
        <taxon>Mytilida</taxon>
        <taxon>Mytiloidea</taxon>
        <taxon>Mytilidae</taxon>
        <taxon>Mytilinae</taxon>
        <taxon>Mytilus</taxon>
    </lineage>
</organism>
<dbReference type="GO" id="GO:0008270">
    <property type="term" value="F:zinc ion binding"/>
    <property type="evidence" value="ECO:0007669"/>
    <property type="project" value="InterPro"/>
</dbReference>
<dbReference type="FunFam" id="3.40.80.10:FF:000001">
    <property type="entry name" value="Peptidoglycan recognition protein 1"/>
    <property type="match status" value="1"/>
</dbReference>
<dbReference type="InterPro" id="IPR036505">
    <property type="entry name" value="Amidase/PGRP_sf"/>
</dbReference>
<keyword evidence="3" id="KW-1133">Transmembrane helix</keyword>
<dbReference type="SMART" id="SM00701">
    <property type="entry name" value="PGRP"/>
    <property type="match status" value="1"/>
</dbReference>
<dbReference type="InterPro" id="IPR006619">
    <property type="entry name" value="PGRP_domain_met/bac"/>
</dbReference>
<evidence type="ECO:0000313" key="7">
    <source>
        <dbReference type="Proteomes" id="UP000596742"/>
    </source>
</evidence>
<name>A0A8B6HHZ8_MYTGA</name>
<dbReference type="Gene3D" id="3.40.80.10">
    <property type="entry name" value="Peptidoglycan recognition protein-like"/>
    <property type="match status" value="1"/>
</dbReference>
<keyword evidence="3" id="KW-0472">Membrane</keyword>
<comment type="similarity">
    <text evidence="1">Belongs to the N-acetylmuramoyl-L-alanine amidase 2 family.</text>
</comment>
<dbReference type="GO" id="GO:0008745">
    <property type="term" value="F:N-acetylmuramoyl-L-alanine amidase activity"/>
    <property type="evidence" value="ECO:0007669"/>
    <property type="project" value="InterPro"/>
</dbReference>
<dbReference type="OrthoDB" id="10001926at2759"/>
<comment type="caution">
    <text evidence="6">The sequence shown here is derived from an EMBL/GenBank/DDBJ whole genome shotgun (WGS) entry which is preliminary data.</text>
</comment>
<proteinExistence type="inferred from homology"/>
<evidence type="ECO:0000259" key="4">
    <source>
        <dbReference type="SMART" id="SM00644"/>
    </source>
</evidence>
<dbReference type="CDD" id="cd06583">
    <property type="entry name" value="PGRP"/>
    <property type="match status" value="1"/>
</dbReference>
<keyword evidence="2" id="KW-0391">Immunity</keyword>
<dbReference type="Pfam" id="PF15112">
    <property type="entry name" value="DUF4559"/>
    <property type="match status" value="1"/>
</dbReference>
<evidence type="ECO:0000259" key="5">
    <source>
        <dbReference type="SMART" id="SM00701"/>
    </source>
</evidence>
<dbReference type="AlphaFoldDB" id="A0A8B6HHZ8"/>
<dbReference type="SMART" id="SM00644">
    <property type="entry name" value="Ami_2"/>
    <property type="match status" value="1"/>
</dbReference>
<evidence type="ECO:0000256" key="3">
    <source>
        <dbReference type="SAM" id="Phobius"/>
    </source>
</evidence>
<keyword evidence="3" id="KW-0812">Transmembrane</keyword>
<protein>
    <submittedName>
        <fullName evidence="6">Peptidoglycan recognition protein</fullName>
    </submittedName>
</protein>
<accession>A0A8B6HHZ8</accession>
<evidence type="ECO:0000256" key="1">
    <source>
        <dbReference type="ARBA" id="ARBA00007553"/>
    </source>
</evidence>
<evidence type="ECO:0000256" key="2">
    <source>
        <dbReference type="ARBA" id="ARBA00022859"/>
    </source>
</evidence>
<dbReference type="Pfam" id="PF01510">
    <property type="entry name" value="Amidase_2"/>
    <property type="match status" value="1"/>
</dbReference>